<keyword evidence="2" id="KW-1185">Reference proteome</keyword>
<dbReference type="EMBL" id="JAGGJA010000006">
    <property type="protein sequence ID" value="MCW9707412.1"/>
    <property type="molecule type" value="Genomic_DNA"/>
</dbReference>
<sequence>MKTTFTARHFDPTSELHSYAEDAVQKLDQFYDRIITCDIILQPVPDNDNPQQAELNVKVPQKLLNAKEQASSYEQAINLVIDNITRQIKKYKTTTLHKRS</sequence>
<dbReference type="RefSeq" id="WP_265766189.1">
    <property type="nucleotide sequence ID" value="NZ_JAGGJA010000006.1"/>
</dbReference>
<evidence type="ECO:0000313" key="2">
    <source>
        <dbReference type="Proteomes" id="UP001207918"/>
    </source>
</evidence>
<dbReference type="InterPro" id="IPR003489">
    <property type="entry name" value="RHF/RaiA"/>
</dbReference>
<organism evidence="1 2">
    <name type="scientific">Fodinibius salsisoli</name>
    <dbReference type="NCBI Taxonomy" id="2820877"/>
    <lineage>
        <taxon>Bacteria</taxon>
        <taxon>Pseudomonadati</taxon>
        <taxon>Balneolota</taxon>
        <taxon>Balneolia</taxon>
        <taxon>Balneolales</taxon>
        <taxon>Balneolaceae</taxon>
        <taxon>Fodinibius</taxon>
    </lineage>
</organism>
<accession>A0ABT3PNI3</accession>
<protein>
    <submittedName>
        <fullName evidence="1">Ribosome-associated translation inhibitor RaiA</fullName>
    </submittedName>
</protein>
<gene>
    <name evidence="1" type="primary">raiA</name>
    <name evidence="1" type="ORF">J6I44_11125</name>
</gene>
<dbReference type="Pfam" id="PF02482">
    <property type="entry name" value="Ribosomal_S30AE"/>
    <property type="match status" value="1"/>
</dbReference>
<comment type="caution">
    <text evidence="1">The sequence shown here is derived from an EMBL/GenBank/DDBJ whole genome shotgun (WGS) entry which is preliminary data.</text>
</comment>
<dbReference type="NCBIfam" id="TIGR00741">
    <property type="entry name" value="yfiA"/>
    <property type="match status" value="1"/>
</dbReference>
<name>A0ABT3PNI3_9BACT</name>
<proteinExistence type="predicted"/>
<dbReference type="InterPro" id="IPR036567">
    <property type="entry name" value="RHF-like"/>
</dbReference>
<dbReference type="Proteomes" id="UP001207918">
    <property type="component" value="Unassembled WGS sequence"/>
</dbReference>
<dbReference type="CDD" id="cd00552">
    <property type="entry name" value="RaiA"/>
    <property type="match status" value="1"/>
</dbReference>
<dbReference type="Gene3D" id="3.30.160.100">
    <property type="entry name" value="Ribosome hibernation promotion factor-like"/>
    <property type="match status" value="1"/>
</dbReference>
<reference evidence="1 2" key="1">
    <citation type="submission" date="2021-03" db="EMBL/GenBank/DDBJ databases">
        <title>Aliifodinibius sp. nov., a new bacterium isolated from saline soil.</title>
        <authorList>
            <person name="Galisteo C."/>
            <person name="De La Haba R."/>
            <person name="Sanchez-Porro C."/>
            <person name="Ventosa A."/>
        </authorList>
    </citation>
    <scope>NUCLEOTIDE SEQUENCE [LARGE SCALE GENOMIC DNA]</scope>
    <source>
        <strain evidence="1 2">1BSP15-2V2</strain>
    </source>
</reference>
<evidence type="ECO:0000313" key="1">
    <source>
        <dbReference type="EMBL" id="MCW9707412.1"/>
    </source>
</evidence>
<dbReference type="SUPFAM" id="SSF69754">
    <property type="entry name" value="Ribosome binding protein Y (YfiA homologue)"/>
    <property type="match status" value="1"/>
</dbReference>